<dbReference type="GO" id="GO:0004672">
    <property type="term" value="F:protein kinase activity"/>
    <property type="evidence" value="ECO:0007669"/>
    <property type="project" value="InterPro"/>
</dbReference>
<dbReference type="PANTHER" id="PTHR47992">
    <property type="entry name" value="PROTEIN PHOSPHATASE"/>
    <property type="match status" value="1"/>
</dbReference>
<dbReference type="Gene3D" id="3.60.40.10">
    <property type="entry name" value="PPM-type phosphatase domain"/>
    <property type="match status" value="1"/>
</dbReference>
<dbReference type="PROSITE" id="PS00108">
    <property type="entry name" value="PROTEIN_KINASE_ST"/>
    <property type="match status" value="1"/>
</dbReference>
<dbReference type="InterPro" id="IPR008271">
    <property type="entry name" value="Ser/Thr_kinase_AS"/>
</dbReference>
<feature type="domain" description="PPM-type phosphatase" evidence="3">
    <location>
        <begin position="581"/>
        <end position="844"/>
    </location>
</feature>
<dbReference type="GO" id="GO:0004722">
    <property type="term" value="F:protein serine/threonine phosphatase activity"/>
    <property type="evidence" value="ECO:0007669"/>
    <property type="project" value="InterPro"/>
</dbReference>
<keyword evidence="4" id="KW-0418">Kinase</keyword>
<dbReference type="VEuPathDB" id="FungiDB:SDRG_15438"/>
<dbReference type="SMART" id="SM00220">
    <property type="entry name" value="S_TKc"/>
    <property type="match status" value="1"/>
</dbReference>
<keyword evidence="5" id="KW-1185">Reference proteome</keyword>
<dbReference type="InterPro" id="IPR015655">
    <property type="entry name" value="PP2C"/>
</dbReference>
<evidence type="ECO:0000256" key="1">
    <source>
        <dbReference type="SAM" id="SignalP"/>
    </source>
</evidence>
<dbReference type="InParanoid" id="T0RAV5"/>
<evidence type="ECO:0000259" key="2">
    <source>
        <dbReference type="PROSITE" id="PS50011"/>
    </source>
</evidence>
<evidence type="ECO:0000259" key="3">
    <source>
        <dbReference type="PROSITE" id="PS51746"/>
    </source>
</evidence>
<dbReference type="OMA" id="PEAYDLW"/>
<dbReference type="STRING" id="1156394.T0RAV5"/>
<dbReference type="GeneID" id="19956165"/>
<evidence type="ECO:0000313" key="5">
    <source>
        <dbReference type="Proteomes" id="UP000030762"/>
    </source>
</evidence>
<dbReference type="PROSITE" id="PS51746">
    <property type="entry name" value="PPM_2"/>
    <property type="match status" value="1"/>
</dbReference>
<dbReference type="eggNOG" id="KOG0660">
    <property type="taxonomic scope" value="Eukaryota"/>
</dbReference>
<organism evidence="4 5">
    <name type="scientific">Saprolegnia diclina (strain VS20)</name>
    <dbReference type="NCBI Taxonomy" id="1156394"/>
    <lineage>
        <taxon>Eukaryota</taxon>
        <taxon>Sar</taxon>
        <taxon>Stramenopiles</taxon>
        <taxon>Oomycota</taxon>
        <taxon>Saprolegniomycetes</taxon>
        <taxon>Saprolegniales</taxon>
        <taxon>Saprolegniaceae</taxon>
        <taxon>Saprolegnia</taxon>
    </lineage>
</organism>
<dbReference type="InterPro" id="IPR000719">
    <property type="entry name" value="Prot_kinase_dom"/>
</dbReference>
<keyword evidence="4" id="KW-0808">Transferase</keyword>
<dbReference type="EMBL" id="JH767223">
    <property type="protein sequence ID" value="EQC26707.1"/>
    <property type="molecule type" value="Genomic_DNA"/>
</dbReference>
<accession>T0RAV5</accession>
<dbReference type="InterPro" id="IPR036457">
    <property type="entry name" value="PPM-type-like_dom_sf"/>
</dbReference>
<dbReference type="GO" id="GO:0005524">
    <property type="term" value="F:ATP binding"/>
    <property type="evidence" value="ECO:0007669"/>
    <property type="project" value="InterPro"/>
</dbReference>
<feature type="domain" description="Protein kinase" evidence="2">
    <location>
        <begin position="129"/>
        <end position="482"/>
    </location>
</feature>
<dbReference type="Pfam" id="PF00481">
    <property type="entry name" value="PP2C"/>
    <property type="match status" value="1"/>
</dbReference>
<dbReference type="Pfam" id="PF00069">
    <property type="entry name" value="Pkinase"/>
    <property type="match status" value="1"/>
</dbReference>
<feature type="chain" id="PRO_5004583840" evidence="1">
    <location>
        <begin position="18"/>
        <end position="848"/>
    </location>
</feature>
<dbReference type="InterPro" id="IPR001932">
    <property type="entry name" value="PPM-type_phosphatase-like_dom"/>
</dbReference>
<dbReference type="SUPFAM" id="SSF81606">
    <property type="entry name" value="PP2C-like"/>
    <property type="match status" value="1"/>
</dbReference>
<dbReference type="OrthoDB" id="10264738at2759"/>
<gene>
    <name evidence="4" type="ORF">SDRG_15438</name>
</gene>
<feature type="signal peptide" evidence="1">
    <location>
        <begin position="1"/>
        <end position="17"/>
    </location>
</feature>
<keyword evidence="1" id="KW-0732">Signal</keyword>
<dbReference type="Proteomes" id="UP000030762">
    <property type="component" value="Unassembled WGS sequence"/>
</dbReference>
<dbReference type="RefSeq" id="XP_008619831.1">
    <property type="nucleotide sequence ID" value="XM_008621609.1"/>
</dbReference>
<dbReference type="SUPFAM" id="SSF56112">
    <property type="entry name" value="Protein kinase-like (PK-like)"/>
    <property type="match status" value="1"/>
</dbReference>
<protein>
    <submittedName>
        <fullName evidence="4">CMGC protein kinase</fullName>
    </submittedName>
</protein>
<sequence>MLARRAVALLALVSAAADDAATSAVQRYPTPSTASFPMERRVVEAMVPGDAVRNYQLVERTALLGVCGPDRNRPESGVIVHQTHYVEVPVHQKQLTGGENAASLRLEGPSLEYQCITDDIDSIYVNENYRLRKKFAGGAHGEVWRAVRIDPQSVQDEPFILKRVFAELGGHILQSGLREAHFGARLRNEPHVTRFVEHFYRDGPIPANGSLPTQELWLVFYEEGISLRHYMYSSTRASASVLVQPSLFWHRMRVEPGGADVLREIMRQLLQGVAAVHAKGMVHRDIKPSNILVNNQDTPVLVKLADFGSAVDTYANKVLYGERGPSQAEETREYQPPEVLLHGDIPYDPALPTSYDMWSVGVVFLELILGSPHVFAITSRARAKLDVHLQHKSDETKRKSYLLHVFTEFCIYEPPSLYRYHNDYALVHSDCNFGTFNKTIQARDPLERGFQDAWGLNLLYKLLQWDPAKRISATDALEHAYFQGPYVCPETGREFSTRRELEVHEAYLESQRHSTSFVLRNVRDIPTSFHCNCKRHFATVDACTRHLRARHHDASSAFCHYASDSIRHAMPPMSLPATTLDAGTGAFHGRRQYMEDMVLVVPRRESGTNYDLYAVLDGHMGHGAVTYAKEHLSDRLRFHLQASQAGYKTLMNGTVAEDLAIRQALADLHSGFLATSGASDFSGSTLTLLLHFPDDRRFVSANVGDSRAVLYTHNATLSSAISVDHLPNVPDERSRIESSGGFIVMAGVWRVMGQLAVSRTLGDRHLRQYVSHDPSILHFAHPSDASFIVLASDGVWDTVSNDDAGRFVFERLDRDDLYEIAQDLVIEAYVRGSADNMLALLVDLRSET</sequence>
<dbReference type="SMART" id="SM00332">
    <property type="entry name" value="PP2Cc"/>
    <property type="match status" value="1"/>
</dbReference>
<dbReference type="CDD" id="cd00143">
    <property type="entry name" value="PP2Cc"/>
    <property type="match status" value="1"/>
</dbReference>
<evidence type="ECO:0000313" key="4">
    <source>
        <dbReference type="EMBL" id="EQC26707.1"/>
    </source>
</evidence>
<dbReference type="PROSITE" id="PS50011">
    <property type="entry name" value="PROTEIN_KINASE_DOM"/>
    <property type="match status" value="1"/>
</dbReference>
<name>T0RAV5_SAPDV</name>
<proteinExistence type="predicted"/>
<dbReference type="InterPro" id="IPR011009">
    <property type="entry name" value="Kinase-like_dom_sf"/>
</dbReference>
<dbReference type="eggNOG" id="KOG0698">
    <property type="taxonomic scope" value="Eukaryota"/>
</dbReference>
<reference evidence="4 5" key="1">
    <citation type="submission" date="2012-04" db="EMBL/GenBank/DDBJ databases">
        <title>The Genome Sequence of Saprolegnia declina VS20.</title>
        <authorList>
            <consortium name="The Broad Institute Genome Sequencing Platform"/>
            <person name="Russ C."/>
            <person name="Nusbaum C."/>
            <person name="Tyler B."/>
            <person name="van West P."/>
            <person name="Dieguez-Uribeondo J."/>
            <person name="de Bruijn I."/>
            <person name="Tripathy S."/>
            <person name="Jiang R."/>
            <person name="Young S.K."/>
            <person name="Zeng Q."/>
            <person name="Gargeya S."/>
            <person name="Fitzgerald M."/>
            <person name="Haas B."/>
            <person name="Abouelleil A."/>
            <person name="Alvarado L."/>
            <person name="Arachchi H.M."/>
            <person name="Berlin A."/>
            <person name="Chapman S.B."/>
            <person name="Goldberg J."/>
            <person name="Griggs A."/>
            <person name="Gujja S."/>
            <person name="Hansen M."/>
            <person name="Howarth C."/>
            <person name="Imamovic A."/>
            <person name="Larimer J."/>
            <person name="McCowen C."/>
            <person name="Montmayeur A."/>
            <person name="Murphy C."/>
            <person name="Neiman D."/>
            <person name="Pearson M."/>
            <person name="Priest M."/>
            <person name="Roberts A."/>
            <person name="Saif S."/>
            <person name="Shea T."/>
            <person name="Sisk P."/>
            <person name="Sykes S."/>
            <person name="Wortman J."/>
            <person name="Nusbaum C."/>
            <person name="Birren B."/>
        </authorList>
    </citation>
    <scope>NUCLEOTIDE SEQUENCE [LARGE SCALE GENOMIC DNA]</scope>
    <source>
        <strain evidence="4 5">VS20</strain>
    </source>
</reference>
<dbReference type="Gene3D" id="1.10.510.10">
    <property type="entry name" value="Transferase(Phosphotransferase) domain 1"/>
    <property type="match status" value="2"/>
</dbReference>
<dbReference type="AlphaFoldDB" id="T0RAV5"/>